<accession>A0A9J6FXK4</accession>
<protein>
    <recommendedName>
        <fullName evidence="2">FP protein C-terminal domain-containing protein</fullName>
    </recommendedName>
</protein>
<name>A0A9J6FXK4_HAELO</name>
<dbReference type="VEuPathDB" id="VectorBase:HLOH_055727"/>
<organism evidence="3 4">
    <name type="scientific">Haemaphysalis longicornis</name>
    <name type="common">Bush tick</name>
    <dbReference type="NCBI Taxonomy" id="44386"/>
    <lineage>
        <taxon>Eukaryota</taxon>
        <taxon>Metazoa</taxon>
        <taxon>Ecdysozoa</taxon>
        <taxon>Arthropoda</taxon>
        <taxon>Chelicerata</taxon>
        <taxon>Arachnida</taxon>
        <taxon>Acari</taxon>
        <taxon>Parasitiformes</taxon>
        <taxon>Ixodida</taxon>
        <taxon>Ixodoidea</taxon>
        <taxon>Ixodidae</taxon>
        <taxon>Haemaphysalinae</taxon>
        <taxon>Haemaphysalis</taxon>
    </lineage>
</organism>
<sequence>MRIMAARGAHCSKAKTREGTAFEKILAEINAKLAQIPEIQSKVDALMLMKETVDKVEHSVQHLSDQYDAVLAGLKQQSSDITALKQRVEKIESRNDSQEVHELKLQLNRLEQYSRQQNIELHGLPLTENENLLEKLNKIAADLYLAELTPSDVEGLHRLPPKPDKAPAVLVRFVSRVTRNDWMAKKAELRAANTAVHFLDNLTSHNKALLWMMKAKAQEKHYQFAWQKEGKLFVRKATGARVVQIECEADLDKIR</sequence>
<evidence type="ECO:0000313" key="3">
    <source>
        <dbReference type="EMBL" id="KAH9367543.1"/>
    </source>
</evidence>
<feature type="domain" description="FP protein C-terminal" evidence="2">
    <location>
        <begin position="203"/>
        <end position="254"/>
    </location>
</feature>
<dbReference type="AlphaFoldDB" id="A0A9J6FXK4"/>
<evidence type="ECO:0000313" key="4">
    <source>
        <dbReference type="Proteomes" id="UP000821853"/>
    </source>
</evidence>
<dbReference type="EMBL" id="JABSTR010000004">
    <property type="protein sequence ID" value="KAH9367543.1"/>
    <property type="molecule type" value="Genomic_DNA"/>
</dbReference>
<dbReference type="OrthoDB" id="6514047at2759"/>
<gene>
    <name evidence="3" type="ORF">HPB48_001635</name>
</gene>
<comment type="caution">
    <text evidence="3">The sequence shown here is derived from an EMBL/GenBank/DDBJ whole genome shotgun (WGS) entry which is preliminary data.</text>
</comment>
<evidence type="ECO:0000256" key="1">
    <source>
        <dbReference type="SAM" id="Coils"/>
    </source>
</evidence>
<dbReference type="InterPro" id="IPR057251">
    <property type="entry name" value="FP_C"/>
</dbReference>
<keyword evidence="4" id="KW-1185">Reference proteome</keyword>
<reference evidence="3 4" key="1">
    <citation type="journal article" date="2020" name="Cell">
        <title>Large-Scale Comparative Analyses of Tick Genomes Elucidate Their Genetic Diversity and Vector Capacities.</title>
        <authorList>
            <consortium name="Tick Genome and Microbiome Consortium (TIGMIC)"/>
            <person name="Jia N."/>
            <person name="Wang J."/>
            <person name="Shi W."/>
            <person name="Du L."/>
            <person name="Sun Y."/>
            <person name="Zhan W."/>
            <person name="Jiang J.F."/>
            <person name="Wang Q."/>
            <person name="Zhang B."/>
            <person name="Ji P."/>
            <person name="Bell-Sakyi L."/>
            <person name="Cui X.M."/>
            <person name="Yuan T.T."/>
            <person name="Jiang B.G."/>
            <person name="Yang W.F."/>
            <person name="Lam T.T."/>
            <person name="Chang Q.C."/>
            <person name="Ding S.J."/>
            <person name="Wang X.J."/>
            <person name="Zhu J.G."/>
            <person name="Ruan X.D."/>
            <person name="Zhao L."/>
            <person name="Wei J.T."/>
            <person name="Ye R.Z."/>
            <person name="Que T.C."/>
            <person name="Du C.H."/>
            <person name="Zhou Y.H."/>
            <person name="Cheng J.X."/>
            <person name="Dai P.F."/>
            <person name="Guo W.B."/>
            <person name="Han X.H."/>
            <person name="Huang E.J."/>
            <person name="Li L.F."/>
            <person name="Wei W."/>
            <person name="Gao Y.C."/>
            <person name="Liu J.Z."/>
            <person name="Shao H.Z."/>
            <person name="Wang X."/>
            <person name="Wang C.C."/>
            <person name="Yang T.C."/>
            <person name="Huo Q.B."/>
            <person name="Li W."/>
            <person name="Chen H.Y."/>
            <person name="Chen S.E."/>
            <person name="Zhou L.G."/>
            <person name="Ni X.B."/>
            <person name="Tian J.H."/>
            <person name="Sheng Y."/>
            <person name="Liu T."/>
            <person name="Pan Y.S."/>
            <person name="Xia L.Y."/>
            <person name="Li J."/>
            <person name="Zhao F."/>
            <person name="Cao W.C."/>
        </authorList>
    </citation>
    <scope>NUCLEOTIDE SEQUENCE [LARGE SCALE GENOMIC DNA]</scope>
    <source>
        <strain evidence="3">HaeL-2018</strain>
    </source>
</reference>
<dbReference type="Pfam" id="PF25298">
    <property type="entry name" value="Baculo_FP_2nd"/>
    <property type="match status" value="1"/>
</dbReference>
<evidence type="ECO:0000259" key="2">
    <source>
        <dbReference type="Pfam" id="PF25298"/>
    </source>
</evidence>
<feature type="coiled-coil region" evidence="1">
    <location>
        <begin position="74"/>
        <end position="120"/>
    </location>
</feature>
<dbReference type="OMA" id="MRIMAAR"/>
<dbReference type="Proteomes" id="UP000821853">
    <property type="component" value="Chromosome 2"/>
</dbReference>
<keyword evidence="1" id="KW-0175">Coiled coil</keyword>
<proteinExistence type="predicted"/>